<protein>
    <submittedName>
        <fullName evidence="1">Uncharacterized protein</fullName>
    </submittedName>
</protein>
<accession>A0A068QY14</accession>
<dbReference type="Proteomes" id="UP000032735">
    <property type="component" value="Chromosome"/>
</dbReference>
<name>A0A068QY14_9GAMM</name>
<reference evidence="1 2" key="1">
    <citation type="submission" date="2013-07" db="EMBL/GenBank/DDBJ databases">
        <authorList>
            <person name="Genoscope - CEA"/>
        </authorList>
    </citation>
    <scope>NUCLEOTIDE SEQUENCE [LARGE SCALE GENOMIC DNA]</scope>
    <source>
        <strain evidence="1 2">G6</strain>
    </source>
</reference>
<dbReference type="AlphaFoldDB" id="A0A068QY14"/>
<dbReference type="HOGENOM" id="CLU_3335085_0_0_6"/>
<dbReference type="KEGG" id="xpo:XPG1_0168"/>
<evidence type="ECO:0000313" key="2">
    <source>
        <dbReference type="Proteomes" id="UP000032735"/>
    </source>
</evidence>
<gene>
    <name evidence="1" type="ORF">XPG1_0168</name>
</gene>
<proteinExistence type="predicted"/>
<dbReference type="EMBL" id="FO704551">
    <property type="protein sequence ID" value="CDG19823.1"/>
    <property type="molecule type" value="Genomic_DNA"/>
</dbReference>
<sequence>MTIMLMILLTQETLKPNIMGTFGKEKLTLNKMIIYKVI</sequence>
<organism evidence="1 2">
    <name type="scientific">Xenorhabdus poinarii G6</name>
    <dbReference type="NCBI Taxonomy" id="1354304"/>
    <lineage>
        <taxon>Bacteria</taxon>
        <taxon>Pseudomonadati</taxon>
        <taxon>Pseudomonadota</taxon>
        <taxon>Gammaproteobacteria</taxon>
        <taxon>Enterobacterales</taxon>
        <taxon>Morganellaceae</taxon>
        <taxon>Xenorhabdus</taxon>
    </lineage>
</organism>
<dbReference type="STRING" id="1354304.XPG1_0168"/>
<evidence type="ECO:0000313" key="1">
    <source>
        <dbReference type="EMBL" id="CDG19823.1"/>
    </source>
</evidence>
<keyword evidence="2" id="KW-1185">Reference proteome</keyword>